<keyword evidence="8" id="KW-1185">Reference proteome</keyword>
<dbReference type="Pfam" id="PF03466">
    <property type="entry name" value="LysR_substrate"/>
    <property type="match status" value="1"/>
</dbReference>
<dbReference type="SUPFAM" id="SSF46785">
    <property type="entry name" value="Winged helix' DNA-binding domain"/>
    <property type="match status" value="1"/>
</dbReference>
<evidence type="ECO:0000256" key="2">
    <source>
        <dbReference type="ARBA" id="ARBA00023015"/>
    </source>
</evidence>
<keyword evidence="3" id="KW-0238">DNA-binding</keyword>
<evidence type="ECO:0000256" key="3">
    <source>
        <dbReference type="ARBA" id="ARBA00023125"/>
    </source>
</evidence>
<feature type="region of interest" description="Disordered" evidence="5">
    <location>
        <begin position="317"/>
        <end position="339"/>
    </location>
</feature>
<dbReference type="PANTHER" id="PTHR30346:SF0">
    <property type="entry name" value="HCA OPERON TRANSCRIPTIONAL ACTIVATOR HCAR"/>
    <property type="match status" value="1"/>
</dbReference>
<dbReference type="EMBL" id="JANSKA010000004">
    <property type="protein sequence ID" value="MCR9036677.1"/>
    <property type="molecule type" value="Genomic_DNA"/>
</dbReference>
<dbReference type="InterPro" id="IPR005119">
    <property type="entry name" value="LysR_subst-bd"/>
</dbReference>
<comment type="caution">
    <text evidence="7">The sequence shown here is derived from an EMBL/GenBank/DDBJ whole genome shotgun (WGS) entry which is preliminary data.</text>
</comment>
<dbReference type="Proteomes" id="UP001204320">
    <property type="component" value="Unassembled WGS sequence"/>
</dbReference>
<evidence type="ECO:0000313" key="8">
    <source>
        <dbReference type="Proteomes" id="UP001204320"/>
    </source>
</evidence>
<dbReference type="InterPro" id="IPR036388">
    <property type="entry name" value="WH-like_DNA-bd_sf"/>
</dbReference>
<keyword evidence="2" id="KW-0805">Transcription regulation</keyword>
<organism evidence="7 8">
    <name type="scientific">Tractidigestivibacter montrealensis</name>
    <dbReference type="NCBI Taxonomy" id="2972466"/>
    <lineage>
        <taxon>Bacteria</taxon>
        <taxon>Bacillati</taxon>
        <taxon>Actinomycetota</taxon>
        <taxon>Coriobacteriia</taxon>
        <taxon>Coriobacteriales</taxon>
        <taxon>Atopobiaceae</taxon>
        <taxon>Tractidigestivibacter</taxon>
    </lineage>
</organism>
<dbReference type="PROSITE" id="PS50931">
    <property type="entry name" value="HTH_LYSR"/>
    <property type="match status" value="1"/>
</dbReference>
<feature type="domain" description="HTH lysR-type" evidence="6">
    <location>
        <begin position="1"/>
        <end position="58"/>
    </location>
</feature>
<evidence type="ECO:0000256" key="4">
    <source>
        <dbReference type="ARBA" id="ARBA00023163"/>
    </source>
</evidence>
<evidence type="ECO:0000256" key="5">
    <source>
        <dbReference type="SAM" id="MobiDB-lite"/>
    </source>
</evidence>
<evidence type="ECO:0000256" key="1">
    <source>
        <dbReference type="ARBA" id="ARBA00009437"/>
    </source>
</evidence>
<evidence type="ECO:0000313" key="7">
    <source>
        <dbReference type="EMBL" id="MCR9036677.1"/>
    </source>
</evidence>
<comment type="similarity">
    <text evidence="1">Belongs to the LysR transcriptional regulatory family.</text>
</comment>
<dbReference type="InterPro" id="IPR000847">
    <property type="entry name" value="LysR_HTH_N"/>
</dbReference>
<dbReference type="Gene3D" id="1.10.10.10">
    <property type="entry name" value="Winged helix-like DNA-binding domain superfamily/Winged helix DNA-binding domain"/>
    <property type="match status" value="1"/>
</dbReference>
<protein>
    <submittedName>
        <fullName evidence="7">LysR family transcriptional regulator</fullName>
    </submittedName>
</protein>
<evidence type="ECO:0000259" key="6">
    <source>
        <dbReference type="PROSITE" id="PS50931"/>
    </source>
</evidence>
<gene>
    <name evidence="7" type="ORF">NVS32_06910</name>
</gene>
<sequence length="339" mass="38402">MRLQQLRYLIAVAESGSINSVAHSHYISQSALSTSIRELEEEMGVKVFNRTNKGITLTSEGVELLAYARQVVEQADLMIRHYESDRNDTYRKLSVSSQHYAFVVNAFTEFVAKRHDESCDFTLRETRTADVIDDVRTFRSDIGVLYLSTYNERVLRRRLDEANLRFVSLFRARPHVFVREGHPLSSRKSVRVQDLEDYPRYTFEQGPEGSLYYSEEPLSSLPHRQRITVSDRATMTSLLRCYDGFLVSTGVRSDEMLDGVVAIPLDVDEVMNVGYVVHRERKLSSLAQAYIAELNQLIMGCTDKNALVPSKEVTRAVANDDKDATSEAQSAATPADPAE</sequence>
<dbReference type="Pfam" id="PF00126">
    <property type="entry name" value="HTH_1"/>
    <property type="match status" value="1"/>
</dbReference>
<dbReference type="CDD" id="cd05466">
    <property type="entry name" value="PBP2_LTTR_substrate"/>
    <property type="match status" value="1"/>
</dbReference>
<accession>A0ABT1Z8Z9</accession>
<dbReference type="InterPro" id="IPR036390">
    <property type="entry name" value="WH_DNA-bd_sf"/>
</dbReference>
<dbReference type="RefSeq" id="WP_258499162.1">
    <property type="nucleotide sequence ID" value="NZ_JANSKA010000004.1"/>
</dbReference>
<proteinExistence type="inferred from homology"/>
<name>A0ABT1Z8Z9_9ACTN</name>
<reference evidence="7 8" key="1">
    <citation type="submission" date="2022-08" db="EMBL/GenBank/DDBJ databases">
        <title>Tractidigestivibacter montrealensis type strain KD21.</title>
        <authorList>
            <person name="Diop K."/>
            <person name="Richard C."/>
            <person name="Routy B."/>
        </authorList>
    </citation>
    <scope>NUCLEOTIDE SEQUENCE [LARGE SCALE GENOMIC DNA]</scope>
    <source>
        <strain evidence="7 8">KD21</strain>
    </source>
</reference>
<dbReference type="PANTHER" id="PTHR30346">
    <property type="entry name" value="TRANSCRIPTIONAL DUAL REGULATOR HCAR-RELATED"/>
    <property type="match status" value="1"/>
</dbReference>
<dbReference type="Gene3D" id="3.40.190.290">
    <property type="match status" value="1"/>
</dbReference>
<dbReference type="PRINTS" id="PR00039">
    <property type="entry name" value="HTHLYSR"/>
</dbReference>
<keyword evidence="4" id="KW-0804">Transcription</keyword>
<dbReference type="SUPFAM" id="SSF53850">
    <property type="entry name" value="Periplasmic binding protein-like II"/>
    <property type="match status" value="1"/>
</dbReference>